<evidence type="ECO:0000256" key="4">
    <source>
        <dbReference type="ARBA" id="ARBA00022448"/>
    </source>
</evidence>
<dbReference type="Pfam" id="PF14495">
    <property type="entry name" value="Cytochrom_C550"/>
    <property type="match status" value="1"/>
</dbReference>
<keyword evidence="13" id="KW-0732">Signal</keyword>
<evidence type="ECO:0000313" key="15">
    <source>
        <dbReference type="EMBL" id="UFP94486.1"/>
    </source>
</evidence>
<feature type="signal peptide" evidence="13">
    <location>
        <begin position="1"/>
        <end position="24"/>
    </location>
</feature>
<feature type="chain" id="PRO_5046406998" description="Cytochrome c domain-containing protein" evidence="13">
    <location>
        <begin position="25"/>
        <end position="166"/>
    </location>
</feature>
<dbReference type="InterPro" id="IPR036909">
    <property type="entry name" value="Cyt_c-like_dom_sf"/>
</dbReference>
<evidence type="ECO:0000256" key="9">
    <source>
        <dbReference type="ARBA" id="ARBA00023004"/>
    </source>
</evidence>
<dbReference type="EMBL" id="CP063845">
    <property type="protein sequence ID" value="UFP94486.1"/>
    <property type="molecule type" value="Genomic_DNA"/>
</dbReference>
<evidence type="ECO:0000256" key="5">
    <source>
        <dbReference type="ARBA" id="ARBA00022531"/>
    </source>
</evidence>
<dbReference type="InterPro" id="IPR016003">
    <property type="entry name" value="PsbV_cyt_c550-like"/>
</dbReference>
<evidence type="ECO:0000256" key="12">
    <source>
        <dbReference type="PROSITE-ProRule" id="PRU00433"/>
    </source>
</evidence>
<evidence type="ECO:0000256" key="13">
    <source>
        <dbReference type="SAM" id="SignalP"/>
    </source>
</evidence>
<keyword evidence="10" id="KW-0472">Membrane</keyword>
<dbReference type="InterPro" id="IPR029490">
    <property type="entry name" value="Cytochrom_C550"/>
</dbReference>
<keyword evidence="6 12" id="KW-0349">Heme</keyword>
<evidence type="ECO:0000313" key="16">
    <source>
        <dbReference type="Proteomes" id="UP001054846"/>
    </source>
</evidence>
<evidence type="ECO:0000256" key="1">
    <source>
        <dbReference type="ARBA" id="ARBA00001926"/>
    </source>
</evidence>
<dbReference type="InterPro" id="IPR009056">
    <property type="entry name" value="Cyt_c-like_dom"/>
</dbReference>
<protein>
    <recommendedName>
        <fullName evidence="14">Cytochrome c domain-containing protein</fullName>
    </recommendedName>
</protein>
<evidence type="ECO:0000256" key="11">
    <source>
        <dbReference type="ARBA" id="ARBA00023276"/>
    </source>
</evidence>
<keyword evidence="16" id="KW-1185">Reference proteome</keyword>
<gene>
    <name evidence="15" type="ORF">ISF26_22550</name>
</gene>
<organism evidence="15 16">
    <name type="scientific">Gloeobacter morelensis MG652769</name>
    <dbReference type="NCBI Taxonomy" id="2781736"/>
    <lineage>
        <taxon>Bacteria</taxon>
        <taxon>Bacillati</taxon>
        <taxon>Cyanobacteriota</taxon>
        <taxon>Cyanophyceae</taxon>
        <taxon>Gloeobacterales</taxon>
        <taxon>Gloeobacteraceae</taxon>
        <taxon>Gloeobacter</taxon>
        <taxon>Gloeobacter morelensis</taxon>
    </lineage>
</organism>
<accession>A0ABY3PLC1</accession>
<dbReference type="RefSeq" id="WP_230841536.1">
    <property type="nucleotide sequence ID" value="NZ_CP063845.1"/>
</dbReference>
<evidence type="ECO:0000256" key="2">
    <source>
        <dbReference type="ARBA" id="ARBA00004170"/>
    </source>
</evidence>
<dbReference type="PIRSF" id="PIRSF005890">
    <property type="entry name" value="Phot_II_cyt_c550"/>
    <property type="match status" value="1"/>
</dbReference>
<keyword evidence="7 12" id="KW-0479">Metal-binding</keyword>
<dbReference type="SUPFAM" id="SSF46626">
    <property type="entry name" value="Cytochrome c"/>
    <property type="match status" value="1"/>
</dbReference>
<dbReference type="PROSITE" id="PS51257">
    <property type="entry name" value="PROKAR_LIPOPROTEIN"/>
    <property type="match status" value="1"/>
</dbReference>
<name>A0ABY3PLC1_9CYAN</name>
<evidence type="ECO:0000256" key="3">
    <source>
        <dbReference type="ARBA" id="ARBA00010433"/>
    </source>
</evidence>
<dbReference type="Gene3D" id="1.10.760.10">
    <property type="entry name" value="Cytochrome c-like domain"/>
    <property type="match status" value="1"/>
</dbReference>
<evidence type="ECO:0000256" key="7">
    <source>
        <dbReference type="ARBA" id="ARBA00022723"/>
    </source>
</evidence>
<keyword evidence="11" id="KW-0604">Photosystem II</keyword>
<keyword evidence="9 12" id="KW-0408">Iron</keyword>
<dbReference type="Proteomes" id="UP001054846">
    <property type="component" value="Chromosome"/>
</dbReference>
<reference evidence="15 16" key="1">
    <citation type="journal article" date="2021" name="Genome Biol. Evol.">
        <title>Complete Genome Sequencing of a Novel Gloeobacter Species from a Waterfall Cave in Mexico.</title>
        <authorList>
            <person name="Saw J.H."/>
            <person name="Cardona T."/>
            <person name="Montejano G."/>
        </authorList>
    </citation>
    <scope>NUCLEOTIDE SEQUENCE [LARGE SCALE GENOMIC DNA]</scope>
    <source>
        <strain evidence="15">MG652769</strain>
    </source>
</reference>
<keyword evidence="4" id="KW-0813">Transport</keyword>
<sequence length="166" mass="17616">MFSRQFGWLASLALALAVAGCAGGEQSTTAEAPSEPAPATKPDVVSAATGELSNFSAADLKQAKKLFQAECGRCHVGGQTYGTYNSTDINLSYDALTNSTPPRNTVANLVDYMKKPTSYDGRTDLLKTGEHASYTALGDEKLRLIAAHILKEATSNPNWGQGKDTR</sequence>
<proteinExistence type="inferred from homology"/>
<dbReference type="PROSITE" id="PS51007">
    <property type="entry name" value="CYTC"/>
    <property type="match status" value="1"/>
</dbReference>
<evidence type="ECO:0000256" key="6">
    <source>
        <dbReference type="ARBA" id="ARBA00022617"/>
    </source>
</evidence>
<comment type="subcellular location">
    <subcellularLocation>
        <location evidence="2">Membrane</location>
        <topology evidence="2">Peripheral membrane protein</topology>
    </subcellularLocation>
</comment>
<comment type="cofactor">
    <cofactor evidence="1">
        <name>heme c</name>
        <dbReference type="ChEBI" id="CHEBI:61717"/>
    </cofactor>
</comment>
<feature type="domain" description="Cytochrome c" evidence="14">
    <location>
        <begin position="58"/>
        <end position="153"/>
    </location>
</feature>
<keyword evidence="8" id="KW-0249">Electron transport</keyword>
<evidence type="ECO:0000259" key="14">
    <source>
        <dbReference type="PROSITE" id="PS51007"/>
    </source>
</evidence>
<keyword evidence="5" id="KW-0602">Photosynthesis</keyword>
<evidence type="ECO:0000256" key="8">
    <source>
        <dbReference type="ARBA" id="ARBA00022982"/>
    </source>
</evidence>
<comment type="similarity">
    <text evidence="3">Belongs to the cytochrome c family. PsbV subfamily.</text>
</comment>
<evidence type="ECO:0000256" key="10">
    <source>
        <dbReference type="ARBA" id="ARBA00023136"/>
    </source>
</evidence>